<dbReference type="SUPFAM" id="SSF51430">
    <property type="entry name" value="NAD(P)-linked oxidoreductase"/>
    <property type="match status" value="1"/>
</dbReference>
<dbReference type="PANTHER" id="PTHR43364:SF6">
    <property type="entry name" value="OXIDOREDUCTASE-RELATED"/>
    <property type="match status" value="1"/>
</dbReference>
<organism evidence="2 3">
    <name type="scientific">Diaminobutyricimonas aerilata</name>
    <dbReference type="NCBI Taxonomy" id="1162967"/>
    <lineage>
        <taxon>Bacteria</taxon>
        <taxon>Bacillati</taxon>
        <taxon>Actinomycetota</taxon>
        <taxon>Actinomycetes</taxon>
        <taxon>Micrococcales</taxon>
        <taxon>Microbacteriaceae</taxon>
        <taxon>Diaminobutyricimonas</taxon>
    </lineage>
</organism>
<gene>
    <name evidence="2" type="ORF">CLV46_2111</name>
</gene>
<dbReference type="InterPro" id="IPR036812">
    <property type="entry name" value="NAD(P)_OxRdtase_dom_sf"/>
</dbReference>
<comment type="caution">
    <text evidence="2">The sequence shown here is derived from an EMBL/GenBank/DDBJ whole genome shotgun (WGS) entry which is preliminary data.</text>
</comment>
<keyword evidence="3" id="KW-1185">Reference proteome</keyword>
<feature type="domain" description="NADP-dependent oxidoreductase" evidence="1">
    <location>
        <begin position="41"/>
        <end position="315"/>
    </location>
</feature>
<evidence type="ECO:0000259" key="1">
    <source>
        <dbReference type="Pfam" id="PF00248"/>
    </source>
</evidence>
<sequence length="317" mass="34114">MVDMTSSAEQLPRRAIGSTGLTTMPVGVDGSVFGWAAGVEATAEVLNEFTDAGGTLVSTADHYSGGRSEVMIGTWLRSLLDRSRVLVATKVGRHPDNPGLSARALVRAAEASLERLGTDYIDFLSFDGDHPETPADESLEAADRLIRAGKVRFLSASDYTGTRLREFRSVAEPAAYPRFETALLEYNLMRREPAEGDVLPAARELGMGFFARLPLANGFLTGVMRTRDTVPESVMFAAAAQHIGRRGTRILAVLDEIAEQHDTTPGAVALAWVLSRPGVTAAIVRARDGEQLASLLPAARLTLTRHDVRRLDEVSAA</sequence>
<reference evidence="2 3" key="1">
    <citation type="submission" date="2017-11" db="EMBL/GenBank/DDBJ databases">
        <title>Genomic Encyclopedia of Archaeal and Bacterial Type Strains, Phase II (KMG-II): From Individual Species to Whole Genera.</title>
        <authorList>
            <person name="Goeker M."/>
        </authorList>
    </citation>
    <scope>NUCLEOTIDE SEQUENCE [LARGE SCALE GENOMIC DNA]</scope>
    <source>
        <strain evidence="2 3">DSM 27393</strain>
    </source>
</reference>
<name>A0A2M9CKZ5_9MICO</name>
<accession>A0A2M9CKZ5</accession>
<dbReference type="EMBL" id="PGFF01000001">
    <property type="protein sequence ID" value="PJJ72539.1"/>
    <property type="molecule type" value="Genomic_DNA"/>
</dbReference>
<dbReference type="GO" id="GO:0005829">
    <property type="term" value="C:cytosol"/>
    <property type="evidence" value="ECO:0007669"/>
    <property type="project" value="TreeGrafter"/>
</dbReference>
<dbReference type="Gene3D" id="3.20.20.100">
    <property type="entry name" value="NADP-dependent oxidoreductase domain"/>
    <property type="match status" value="1"/>
</dbReference>
<dbReference type="InterPro" id="IPR050523">
    <property type="entry name" value="AKR_Detox_Biosynth"/>
</dbReference>
<proteinExistence type="predicted"/>
<dbReference type="PANTHER" id="PTHR43364">
    <property type="entry name" value="NADH-SPECIFIC METHYLGLYOXAL REDUCTASE-RELATED"/>
    <property type="match status" value="1"/>
</dbReference>
<dbReference type="Proteomes" id="UP000228758">
    <property type="component" value="Unassembled WGS sequence"/>
</dbReference>
<evidence type="ECO:0000313" key="2">
    <source>
        <dbReference type="EMBL" id="PJJ72539.1"/>
    </source>
</evidence>
<evidence type="ECO:0000313" key="3">
    <source>
        <dbReference type="Proteomes" id="UP000228758"/>
    </source>
</evidence>
<protein>
    <submittedName>
        <fullName evidence="2">Aryl-alcohol dehydrogenase-like predicted oxidoreductase</fullName>
    </submittedName>
</protein>
<dbReference type="AlphaFoldDB" id="A0A2M9CKZ5"/>
<dbReference type="InterPro" id="IPR023210">
    <property type="entry name" value="NADP_OxRdtase_dom"/>
</dbReference>
<dbReference type="Pfam" id="PF00248">
    <property type="entry name" value="Aldo_ket_red"/>
    <property type="match status" value="1"/>
</dbReference>